<organism evidence="5 6">
    <name type="scientific">Paenibacillus lentus</name>
    <dbReference type="NCBI Taxonomy" id="1338368"/>
    <lineage>
        <taxon>Bacteria</taxon>
        <taxon>Bacillati</taxon>
        <taxon>Bacillota</taxon>
        <taxon>Bacilli</taxon>
        <taxon>Bacillales</taxon>
        <taxon>Paenibacillaceae</taxon>
        <taxon>Paenibacillus</taxon>
    </lineage>
</organism>
<protein>
    <recommendedName>
        <fullName evidence="7">Sigma-70 family RNA polymerase sigma factor</fullName>
    </recommendedName>
</protein>
<accession>A0A3S8RYB6</accession>
<dbReference type="AlphaFoldDB" id="A0A3S8RYB6"/>
<feature type="domain" description="RNA polymerase sigma-70 region 2" evidence="2">
    <location>
        <begin position="14"/>
        <end position="65"/>
    </location>
</feature>
<dbReference type="Proteomes" id="UP000273145">
    <property type="component" value="Chromosome"/>
</dbReference>
<proteinExistence type="predicted"/>
<dbReference type="InterPro" id="IPR029101">
    <property type="entry name" value="Sigma_reg_N"/>
</dbReference>
<evidence type="ECO:0000259" key="4">
    <source>
        <dbReference type="Pfam" id="PF13800"/>
    </source>
</evidence>
<keyword evidence="1" id="KW-1133">Transmembrane helix</keyword>
<dbReference type="Gene3D" id="1.10.1740.10">
    <property type="match status" value="1"/>
</dbReference>
<dbReference type="SUPFAM" id="SSF88946">
    <property type="entry name" value="Sigma2 domain of RNA polymerase sigma factors"/>
    <property type="match status" value="1"/>
</dbReference>
<dbReference type="Pfam" id="PF04542">
    <property type="entry name" value="Sigma70_r2"/>
    <property type="match status" value="1"/>
</dbReference>
<dbReference type="GO" id="GO:0003700">
    <property type="term" value="F:DNA-binding transcription factor activity"/>
    <property type="evidence" value="ECO:0007669"/>
    <property type="project" value="InterPro"/>
</dbReference>
<dbReference type="RefSeq" id="WP_125084080.1">
    <property type="nucleotide sequence ID" value="NZ_CP034248.1"/>
</dbReference>
<name>A0A3S8RYB6_9BACL</name>
<keyword evidence="1" id="KW-0472">Membrane</keyword>
<evidence type="ECO:0000256" key="1">
    <source>
        <dbReference type="SAM" id="Phobius"/>
    </source>
</evidence>
<feature type="domain" description="Sigma factor regulator N-terminal" evidence="4">
    <location>
        <begin position="70"/>
        <end position="157"/>
    </location>
</feature>
<dbReference type="GO" id="GO:0006352">
    <property type="term" value="P:DNA-templated transcription initiation"/>
    <property type="evidence" value="ECO:0007669"/>
    <property type="project" value="InterPro"/>
</dbReference>
<feature type="domain" description="Sigma factor regulator C-terminal" evidence="3">
    <location>
        <begin position="233"/>
        <end position="274"/>
    </location>
</feature>
<keyword evidence="1" id="KW-0812">Transmembrane</keyword>
<dbReference type="Pfam" id="PF13800">
    <property type="entry name" value="Sigma_reg_N"/>
    <property type="match status" value="1"/>
</dbReference>
<reference evidence="5 6" key="1">
    <citation type="submission" date="2018-11" db="EMBL/GenBank/DDBJ databases">
        <title>Genome sequencing of Paenibacillus lentus DSM25539(T).</title>
        <authorList>
            <person name="Kook J.-K."/>
            <person name="Park S.-N."/>
            <person name="Lim Y.K."/>
        </authorList>
    </citation>
    <scope>NUCLEOTIDE SEQUENCE [LARGE SCALE GENOMIC DNA]</scope>
    <source>
        <strain evidence="5 6">DSM 25539</strain>
    </source>
</reference>
<evidence type="ECO:0000259" key="2">
    <source>
        <dbReference type="Pfam" id="PF04542"/>
    </source>
</evidence>
<dbReference type="KEGG" id="plen:EIM92_18505"/>
<gene>
    <name evidence="5" type="ORF">EIM92_18505</name>
</gene>
<sequence length="274" mass="31137">MDTGQLYEQLQPKLREIRNYLIRLGASSSDAEDIVQETVYKAFLYIDSIENGKFSAWLYKVAINHLEMTKMIKKAKRKSTIRSVVISLMVTVFVLFGAMIGNVQLVNWSSSRAMNDEWMMEEISGPNLAGTGYTDEQGLLSGILEFHKVKVIEGVPIPWPSKKVDYQVIPFFAFAALGGSSTEPGITLPDAEMKKEGYEYTRAYNSANGQRKMLFYIPQVDYNGKILNDLSLLQDMDQNKLVEMAISFDRDYTLSELKQMIPGGLTQTWYWVDT</sequence>
<feature type="transmembrane region" description="Helical" evidence="1">
    <location>
        <begin position="80"/>
        <end position="101"/>
    </location>
</feature>
<dbReference type="Pfam" id="PF13791">
    <property type="entry name" value="Sigma_reg_C"/>
    <property type="match status" value="1"/>
</dbReference>
<dbReference type="InterPro" id="IPR025672">
    <property type="entry name" value="Sigma_reg_C_dom"/>
</dbReference>
<dbReference type="InterPro" id="IPR013325">
    <property type="entry name" value="RNA_pol_sigma_r2"/>
</dbReference>
<keyword evidence="6" id="KW-1185">Reference proteome</keyword>
<dbReference type="InterPro" id="IPR007627">
    <property type="entry name" value="RNA_pol_sigma70_r2"/>
</dbReference>
<evidence type="ECO:0000313" key="6">
    <source>
        <dbReference type="Proteomes" id="UP000273145"/>
    </source>
</evidence>
<dbReference type="EMBL" id="CP034248">
    <property type="protein sequence ID" value="AZK47911.1"/>
    <property type="molecule type" value="Genomic_DNA"/>
</dbReference>
<evidence type="ECO:0008006" key="7">
    <source>
        <dbReference type="Google" id="ProtNLM"/>
    </source>
</evidence>
<dbReference type="OrthoDB" id="1730160at2"/>
<evidence type="ECO:0000313" key="5">
    <source>
        <dbReference type="EMBL" id="AZK47911.1"/>
    </source>
</evidence>
<evidence type="ECO:0000259" key="3">
    <source>
        <dbReference type="Pfam" id="PF13791"/>
    </source>
</evidence>